<evidence type="ECO:0000259" key="9">
    <source>
        <dbReference type="SMART" id="SM01383"/>
    </source>
</evidence>
<evidence type="ECO:0000313" key="10">
    <source>
        <dbReference type="EMBL" id="ALO21661.1"/>
    </source>
</evidence>
<keyword evidence="4 6" id="KW-0689">Ribosomal protein</keyword>
<dbReference type="PROSITE" id="PS00467">
    <property type="entry name" value="RIBOSOMAL_L2"/>
    <property type="match status" value="1"/>
</dbReference>
<keyword evidence="5 6" id="KW-0687">Ribonucleoprotein</keyword>
<accession>A0A0S2IEL9</accession>
<keyword evidence="3 10" id="KW-0934">Plastid</keyword>
<dbReference type="InterPro" id="IPR022669">
    <property type="entry name" value="Ribosomal_uL2_C"/>
</dbReference>
<evidence type="ECO:0000256" key="2">
    <source>
        <dbReference type="ARBA" id="ARBA00011838"/>
    </source>
</evidence>
<dbReference type="InterPro" id="IPR008991">
    <property type="entry name" value="Translation_prot_SH3-like_sf"/>
</dbReference>
<dbReference type="InterPro" id="IPR012340">
    <property type="entry name" value="NA-bd_OB-fold"/>
</dbReference>
<evidence type="ECO:0000256" key="3">
    <source>
        <dbReference type="ARBA" id="ARBA00022640"/>
    </source>
</evidence>
<comment type="subunit">
    <text evidence="2 6">Part of the 50S ribosomal subunit.</text>
</comment>
<dbReference type="HAMAP" id="MF_01320_B">
    <property type="entry name" value="Ribosomal_uL2_B"/>
    <property type="match status" value="1"/>
</dbReference>
<dbReference type="PANTHER" id="PTHR13691:SF5">
    <property type="entry name" value="LARGE RIBOSOMAL SUBUNIT PROTEIN UL2M"/>
    <property type="match status" value="1"/>
</dbReference>
<evidence type="ECO:0000256" key="6">
    <source>
        <dbReference type="HAMAP-Rule" id="MF_01320"/>
    </source>
</evidence>
<evidence type="ECO:0000256" key="1">
    <source>
        <dbReference type="ARBA" id="ARBA00005636"/>
    </source>
</evidence>
<dbReference type="Gene3D" id="2.30.30.30">
    <property type="match status" value="1"/>
</dbReference>
<evidence type="ECO:0000256" key="7">
    <source>
        <dbReference type="SAM" id="MobiDB-lite"/>
    </source>
</evidence>
<dbReference type="InterPro" id="IPR002171">
    <property type="entry name" value="Ribosomal_uL2"/>
</dbReference>
<dbReference type="Gene3D" id="2.40.50.140">
    <property type="entry name" value="Nucleic acid-binding proteins"/>
    <property type="match status" value="1"/>
</dbReference>
<dbReference type="NCBIfam" id="TIGR01171">
    <property type="entry name" value="rplB_bact"/>
    <property type="match status" value="1"/>
</dbReference>
<dbReference type="PANTHER" id="PTHR13691">
    <property type="entry name" value="RIBOSOMAL PROTEIN L2"/>
    <property type="match status" value="1"/>
</dbReference>
<dbReference type="InterPro" id="IPR014722">
    <property type="entry name" value="Rib_uL2_dom2"/>
</dbReference>
<reference evidence="10" key="1">
    <citation type="journal article" date="2015" name="BMC Evol. Biol.">
        <title>Chloroplast phylogenomic analysis of chlorophyte green algae identifies a novel lineage sister to the Sphaeropleales (Chlorophyceae).</title>
        <authorList>
            <person name="Lemieux C."/>
            <person name="Vincent A.T."/>
            <person name="Labarre A."/>
            <person name="Otis C."/>
            <person name="Turmel M."/>
        </authorList>
    </citation>
    <scope>NUCLEOTIDE SEQUENCE</scope>
</reference>
<dbReference type="SMART" id="SM01383">
    <property type="entry name" value="Ribosomal_L2"/>
    <property type="match status" value="1"/>
</dbReference>
<keyword evidence="10" id="KW-0150">Chloroplast</keyword>
<sequence>MGIKFLNPCTPGTRQRSVSDFSEIKYTLRPVPLKPTAGLDLPKEEDGASQNAFLSSSAGPFRSFRSAGAGTGAAARIAAGYGGKQRIKGNKREKSLTSYYQRAKGRNNRGIITCRHRGGGHKRLYREIDFRRDKIGVPAKVVSIQYDPNRNARICLLRYLDGEKRYILHPRGLNVGEIIMSDLNAPVLVGNSLPLRQIPLGAEIHNVEFQPGSGGQLARAAGSLVQILAKEGNFVTVRLPSKEIRLISKNCWATIGQVGNVEAYSLKIGKAGRSRWLGIRPTVRGSAMNPVDHPHGGGEGRSPIGHKRPLTPWGRPALGKLTRKPKKFSNVFIIRKRK</sequence>
<organism evidence="10">
    <name type="scientific">Stephanosphaera pluvialis</name>
    <dbReference type="NCBI Taxonomy" id="51712"/>
    <lineage>
        <taxon>Eukaryota</taxon>
        <taxon>Viridiplantae</taxon>
        <taxon>Chlorophyta</taxon>
        <taxon>core chlorophytes</taxon>
        <taxon>Chlorophyceae</taxon>
        <taxon>CS clade</taxon>
        <taxon>Chlamydomonadales</taxon>
        <taxon>Haematococcaceae</taxon>
        <taxon>Stephanosphaera</taxon>
    </lineage>
</organism>
<dbReference type="GO" id="GO:0016740">
    <property type="term" value="F:transferase activity"/>
    <property type="evidence" value="ECO:0007669"/>
    <property type="project" value="InterPro"/>
</dbReference>
<dbReference type="InterPro" id="IPR014726">
    <property type="entry name" value="Ribosomal_uL2_dom3"/>
</dbReference>
<dbReference type="GO" id="GO:0003735">
    <property type="term" value="F:structural constituent of ribosome"/>
    <property type="evidence" value="ECO:0007669"/>
    <property type="project" value="InterPro"/>
</dbReference>
<comment type="subcellular location">
    <subcellularLocation>
        <location evidence="6">Plastid</location>
        <location evidence="6">Chloroplast</location>
    </subcellularLocation>
</comment>
<dbReference type="SUPFAM" id="SSF50104">
    <property type="entry name" value="Translation proteins SH3-like domain"/>
    <property type="match status" value="1"/>
</dbReference>
<dbReference type="Gene3D" id="4.10.950.10">
    <property type="entry name" value="Ribosomal protein L2, domain 3"/>
    <property type="match status" value="1"/>
</dbReference>
<dbReference type="InterPro" id="IPR022671">
    <property type="entry name" value="Ribosomal_uL2_CS"/>
</dbReference>
<dbReference type="InterPro" id="IPR005880">
    <property type="entry name" value="Ribosomal_uL2_bac/org-type"/>
</dbReference>
<protein>
    <recommendedName>
        <fullName evidence="6">Large ribosomal subunit protein uL2c</fullName>
    </recommendedName>
</protein>
<feature type="region of interest" description="Disordered" evidence="7">
    <location>
        <begin position="285"/>
        <end position="319"/>
    </location>
</feature>
<dbReference type="SMART" id="SM01382">
    <property type="entry name" value="Ribosomal_L2_C"/>
    <property type="match status" value="1"/>
</dbReference>
<dbReference type="GO" id="GO:0005762">
    <property type="term" value="C:mitochondrial large ribosomal subunit"/>
    <property type="evidence" value="ECO:0007669"/>
    <property type="project" value="TreeGrafter"/>
</dbReference>
<dbReference type="GO" id="GO:0019843">
    <property type="term" value="F:rRNA binding"/>
    <property type="evidence" value="ECO:0007669"/>
    <property type="project" value="UniProtKB-UniRule"/>
</dbReference>
<dbReference type="Pfam" id="PF00181">
    <property type="entry name" value="Ribosomal_L2_N"/>
    <property type="match status" value="1"/>
</dbReference>
<dbReference type="EMBL" id="KT625344">
    <property type="protein sequence ID" value="ALO21661.1"/>
    <property type="molecule type" value="Genomic_DNA"/>
</dbReference>
<dbReference type="FunFam" id="4.10.950.10:FF:000001">
    <property type="entry name" value="50S ribosomal protein L2"/>
    <property type="match status" value="1"/>
</dbReference>
<dbReference type="GO" id="GO:0032543">
    <property type="term" value="P:mitochondrial translation"/>
    <property type="evidence" value="ECO:0007669"/>
    <property type="project" value="TreeGrafter"/>
</dbReference>
<dbReference type="InterPro" id="IPR022666">
    <property type="entry name" value="Ribosomal_uL2_RNA-bd_dom"/>
</dbReference>
<dbReference type="Pfam" id="PF03947">
    <property type="entry name" value="Ribosomal_L2_C"/>
    <property type="match status" value="1"/>
</dbReference>
<geneLocation type="chloroplast" evidence="10"/>
<evidence type="ECO:0000259" key="8">
    <source>
        <dbReference type="SMART" id="SM01382"/>
    </source>
</evidence>
<comment type="similarity">
    <text evidence="1 6">Belongs to the universal ribosomal protein uL2 family.</text>
</comment>
<evidence type="ECO:0000256" key="4">
    <source>
        <dbReference type="ARBA" id="ARBA00022980"/>
    </source>
</evidence>
<feature type="domain" description="Large ribosomal subunit protein uL2 C-terminal" evidence="8">
    <location>
        <begin position="187"/>
        <end position="316"/>
    </location>
</feature>
<dbReference type="GO" id="GO:0009507">
    <property type="term" value="C:chloroplast"/>
    <property type="evidence" value="ECO:0007669"/>
    <property type="project" value="UniProtKB-SubCell"/>
</dbReference>
<dbReference type="AlphaFoldDB" id="A0A0S2IEL9"/>
<name>A0A0S2IEL9_9CHLO</name>
<proteinExistence type="inferred from homology"/>
<dbReference type="FunFam" id="2.30.30.30:FF:000001">
    <property type="entry name" value="50S ribosomal protein L2"/>
    <property type="match status" value="1"/>
</dbReference>
<evidence type="ECO:0000256" key="5">
    <source>
        <dbReference type="ARBA" id="ARBA00023274"/>
    </source>
</evidence>
<gene>
    <name evidence="6 10" type="primary">rpl2</name>
</gene>
<feature type="domain" description="Large ribosomal subunit protein uL2 RNA-binding" evidence="9">
    <location>
        <begin position="105"/>
        <end position="181"/>
    </location>
</feature>
<dbReference type="SUPFAM" id="SSF50249">
    <property type="entry name" value="Nucleic acid-binding proteins"/>
    <property type="match status" value="1"/>
</dbReference>